<feature type="domain" description="Tyrosinase copper-binding" evidence="5">
    <location>
        <begin position="76"/>
        <end position="93"/>
    </location>
</feature>
<evidence type="ECO:0000313" key="7">
    <source>
        <dbReference type="Proteomes" id="UP000245591"/>
    </source>
</evidence>
<proteinExistence type="predicted"/>
<dbReference type="Proteomes" id="UP000245591">
    <property type="component" value="Unassembled WGS sequence"/>
</dbReference>
<feature type="region of interest" description="Disordered" evidence="3">
    <location>
        <begin position="295"/>
        <end position="326"/>
    </location>
</feature>
<keyword evidence="4" id="KW-0732">Signal</keyword>
<name>A0A2U1JAK2_SMIAN</name>
<feature type="chain" id="PRO_5015730471" description="Tyrosinase copper-binding domain-containing protein" evidence="4">
    <location>
        <begin position="23"/>
        <end position="437"/>
    </location>
</feature>
<evidence type="ECO:0000259" key="5">
    <source>
        <dbReference type="PROSITE" id="PS00497"/>
    </source>
</evidence>
<comment type="caution">
    <text evidence="6">The sequence shown here is derived from an EMBL/GenBank/DDBJ whole genome shotgun (WGS) entry which is preliminary data.</text>
</comment>
<dbReference type="PROSITE" id="PS00497">
    <property type="entry name" value="TYROSINASE_1"/>
    <property type="match status" value="1"/>
</dbReference>
<dbReference type="PANTHER" id="PTHR11474">
    <property type="entry name" value="TYROSINASE FAMILY MEMBER"/>
    <property type="match status" value="1"/>
</dbReference>
<keyword evidence="1" id="KW-0479">Metal-binding</keyword>
<dbReference type="EMBL" id="MBFU01000106">
    <property type="protein sequence ID" value="PWA02106.1"/>
    <property type="molecule type" value="Genomic_DNA"/>
</dbReference>
<dbReference type="GO" id="GO:0046872">
    <property type="term" value="F:metal ion binding"/>
    <property type="evidence" value="ECO:0007669"/>
    <property type="project" value="UniProtKB-KW"/>
</dbReference>
<dbReference type="InterPro" id="IPR050316">
    <property type="entry name" value="Tyrosinase/Hemocyanin"/>
</dbReference>
<evidence type="ECO:0000256" key="1">
    <source>
        <dbReference type="ARBA" id="ARBA00022723"/>
    </source>
</evidence>
<dbReference type="AlphaFoldDB" id="A0A2U1JAK2"/>
<reference evidence="6 7" key="1">
    <citation type="journal article" date="2018" name="MBio">
        <title>Comparative Genomics Reveals the Core Gene Toolbox for the Fungus-Insect Symbiosis.</title>
        <authorList>
            <person name="Wang Y."/>
            <person name="Stata M."/>
            <person name="Wang W."/>
            <person name="Stajich J.E."/>
            <person name="White M.M."/>
            <person name="Moncalvo J.M."/>
        </authorList>
    </citation>
    <scope>NUCLEOTIDE SEQUENCE [LARGE SCALE GENOMIC DNA]</scope>
    <source>
        <strain evidence="6 7">AUS-126-30</strain>
    </source>
</reference>
<dbReference type="GO" id="GO:0016491">
    <property type="term" value="F:oxidoreductase activity"/>
    <property type="evidence" value="ECO:0007669"/>
    <property type="project" value="InterPro"/>
</dbReference>
<accession>A0A2U1JAK2</accession>
<evidence type="ECO:0000256" key="2">
    <source>
        <dbReference type="ARBA" id="ARBA00023008"/>
    </source>
</evidence>
<dbReference type="Pfam" id="PF00264">
    <property type="entry name" value="Tyrosinase"/>
    <property type="match status" value="1"/>
</dbReference>
<protein>
    <recommendedName>
        <fullName evidence="5">Tyrosinase copper-binding domain-containing protein</fullName>
    </recommendedName>
</protein>
<dbReference type="SUPFAM" id="SSF48056">
    <property type="entry name" value="Di-copper centre-containing domain"/>
    <property type="match status" value="1"/>
</dbReference>
<evidence type="ECO:0000313" key="6">
    <source>
        <dbReference type="EMBL" id="PWA02106.1"/>
    </source>
</evidence>
<gene>
    <name evidence="6" type="ORF">BB558_001766</name>
</gene>
<sequence length="437" mass="49456">MKGLYKLFSIAFIASSSILTSAQNLPRCARITVRKEIRNTSPAEWAMIKSVLTQMHRDGEYSKFAKIHTEQFAYVHGGPIFMPFHRRLTVDLENVGKRYNPDFFIPYWDAARDFRDPVSSIVYTPNYLGGNGDPNNNNCITNGLQSGWTMPYQQPHCLARIFNGPNGSIKSWYSPETMTSLLQTSLAFDKFRSNVEFTLHGAVHLGFGGDMTQMWSPNDFGFFLHHSNIDRLWWKWQNGASGNLMQYGGQNPKKTGNAQLSDIIDGYPEKIGDMMRLGYGNLCYTYDDSTAVRSTTSSQQDSSVVSSNSTRALNTANSSDNDDGKTFNAGLRTLSVSTLNRFFPAFSKGNDNPNLFETSGLKLGKITKFTTESRKLERRARKRGYGQCDYRRLPLPEIPPDHFIRMHNYSRTEVVTTVNQFRALVVALNNEGYQSPY</sequence>
<dbReference type="InterPro" id="IPR002227">
    <property type="entry name" value="Tyrosinase_Cu-bd"/>
</dbReference>
<keyword evidence="7" id="KW-1185">Reference proteome</keyword>
<feature type="compositionally biased region" description="Low complexity" evidence="3">
    <location>
        <begin position="295"/>
        <end position="311"/>
    </location>
</feature>
<dbReference type="PRINTS" id="PR00092">
    <property type="entry name" value="TYROSINASE"/>
</dbReference>
<evidence type="ECO:0000256" key="4">
    <source>
        <dbReference type="SAM" id="SignalP"/>
    </source>
</evidence>
<dbReference type="PANTHER" id="PTHR11474:SF126">
    <property type="entry name" value="TYROSINASE-LIKE PROTEIN TYR-1-RELATED"/>
    <property type="match status" value="1"/>
</dbReference>
<keyword evidence="2" id="KW-0186">Copper</keyword>
<dbReference type="InterPro" id="IPR008922">
    <property type="entry name" value="Di-copper_centre_dom_sf"/>
</dbReference>
<dbReference type="Gene3D" id="1.10.1280.10">
    <property type="entry name" value="Di-copper center containing domain from catechol oxidase"/>
    <property type="match status" value="1"/>
</dbReference>
<feature type="signal peptide" evidence="4">
    <location>
        <begin position="1"/>
        <end position="22"/>
    </location>
</feature>
<organism evidence="6 7">
    <name type="scientific">Smittium angustum</name>
    <dbReference type="NCBI Taxonomy" id="133377"/>
    <lineage>
        <taxon>Eukaryota</taxon>
        <taxon>Fungi</taxon>
        <taxon>Fungi incertae sedis</taxon>
        <taxon>Zoopagomycota</taxon>
        <taxon>Kickxellomycotina</taxon>
        <taxon>Harpellomycetes</taxon>
        <taxon>Harpellales</taxon>
        <taxon>Legeriomycetaceae</taxon>
        <taxon>Smittium</taxon>
    </lineage>
</organism>
<evidence type="ECO:0000256" key="3">
    <source>
        <dbReference type="SAM" id="MobiDB-lite"/>
    </source>
</evidence>